<dbReference type="Gene3D" id="3.40.50.1110">
    <property type="entry name" value="SGNH hydrolase"/>
    <property type="match status" value="1"/>
</dbReference>
<protein>
    <recommendedName>
        <fullName evidence="3">DUF4886 domain-containing protein</fullName>
    </recommendedName>
</protein>
<evidence type="ECO:0000313" key="1">
    <source>
        <dbReference type="EMBL" id="QSE98759.1"/>
    </source>
</evidence>
<accession>A0A974WHP8</accession>
<dbReference type="AlphaFoldDB" id="A0A974WHP8"/>
<dbReference type="SUPFAM" id="SSF52266">
    <property type="entry name" value="SGNH hydrolase"/>
    <property type="match status" value="1"/>
</dbReference>
<dbReference type="InterPro" id="IPR036514">
    <property type="entry name" value="SGNH_hydro_sf"/>
</dbReference>
<dbReference type="EMBL" id="CP070608">
    <property type="protein sequence ID" value="QSE98759.1"/>
    <property type="molecule type" value="Genomic_DNA"/>
</dbReference>
<name>A0A974WHP8_9BACT</name>
<sequence>MRFKISILLFLCASFYTVELHSQEKEPIRVLFVGNSFMFFNNLPQVVNAMAESQGVTIETRHSTVSGSNLEQHWKEEKGTETRKLLNDQKWDYVVFNNHSLSAIETPESFETYGKKFAELVKEKGAKPVFMITWGYKSNPRLFKPINEAYIKLAEETDSQIVPAGSLMAQAREWRPNLDLYFDDKHPTSIGTYMIGLAFYKFFTGKSTLQIPERTTTTDKNGQRLYLLILSKENAEFLKMLVEDFEFEIASE</sequence>
<dbReference type="Proteomes" id="UP000662783">
    <property type="component" value="Chromosome"/>
</dbReference>
<keyword evidence="2" id="KW-1185">Reference proteome</keyword>
<evidence type="ECO:0000313" key="2">
    <source>
        <dbReference type="Proteomes" id="UP000662783"/>
    </source>
</evidence>
<organism evidence="1 2">
    <name type="scientific">Fulvivirga lutea</name>
    <dbReference type="NCBI Taxonomy" id="2810512"/>
    <lineage>
        <taxon>Bacteria</taxon>
        <taxon>Pseudomonadati</taxon>
        <taxon>Bacteroidota</taxon>
        <taxon>Cytophagia</taxon>
        <taxon>Cytophagales</taxon>
        <taxon>Fulvivirgaceae</taxon>
        <taxon>Fulvivirga</taxon>
    </lineage>
</organism>
<gene>
    <name evidence="1" type="ORF">JR347_06675</name>
</gene>
<proteinExistence type="predicted"/>
<dbReference type="RefSeq" id="WP_205723273.1">
    <property type="nucleotide sequence ID" value="NZ_CP070608.1"/>
</dbReference>
<dbReference type="GO" id="GO:0016788">
    <property type="term" value="F:hydrolase activity, acting on ester bonds"/>
    <property type="evidence" value="ECO:0007669"/>
    <property type="project" value="UniProtKB-ARBA"/>
</dbReference>
<dbReference type="CDD" id="cd00229">
    <property type="entry name" value="SGNH_hydrolase"/>
    <property type="match status" value="1"/>
</dbReference>
<evidence type="ECO:0008006" key="3">
    <source>
        <dbReference type="Google" id="ProtNLM"/>
    </source>
</evidence>
<reference evidence="1" key="1">
    <citation type="submission" date="2021-02" db="EMBL/GenBank/DDBJ databases">
        <title>Fulvivirga sp. S481 isolated from sea water.</title>
        <authorList>
            <person name="Bae S.S."/>
            <person name="Baek K."/>
        </authorList>
    </citation>
    <scope>NUCLEOTIDE SEQUENCE</scope>
    <source>
        <strain evidence="1">S481</strain>
    </source>
</reference>
<dbReference type="KEGG" id="fuv:JR347_06675"/>